<dbReference type="AlphaFoldDB" id="A0A1H0GQX0"/>
<evidence type="ECO:0000256" key="2">
    <source>
        <dbReference type="ARBA" id="ARBA00023150"/>
    </source>
</evidence>
<comment type="similarity">
    <text evidence="3">Belongs to the FdhD family.</text>
</comment>
<accession>A0A1H0GQX0</accession>
<dbReference type="InterPro" id="IPR016193">
    <property type="entry name" value="Cytidine_deaminase-like"/>
</dbReference>
<dbReference type="NCBIfam" id="TIGR00129">
    <property type="entry name" value="fdhD_narQ"/>
    <property type="match status" value="1"/>
</dbReference>
<organism evidence="4 5">
    <name type="scientific">Aureimonas jatrophae</name>
    <dbReference type="NCBI Taxonomy" id="1166073"/>
    <lineage>
        <taxon>Bacteria</taxon>
        <taxon>Pseudomonadati</taxon>
        <taxon>Pseudomonadota</taxon>
        <taxon>Alphaproteobacteria</taxon>
        <taxon>Hyphomicrobiales</taxon>
        <taxon>Aurantimonadaceae</taxon>
        <taxon>Aureimonas</taxon>
    </lineage>
</organism>
<dbReference type="Proteomes" id="UP000198793">
    <property type="component" value="Unassembled WGS sequence"/>
</dbReference>
<reference evidence="4 5" key="1">
    <citation type="submission" date="2016-10" db="EMBL/GenBank/DDBJ databases">
        <authorList>
            <person name="de Groot N.N."/>
        </authorList>
    </citation>
    <scope>NUCLEOTIDE SEQUENCE [LARGE SCALE GENOMIC DNA]</scope>
    <source>
        <strain evidence="5">L7-484,KACC 16230,DSM 25025</strain>
    </source>
</reference>
<dbReference type="SUPFAM" id="SSF53927">
    <property type="entry name" value="Cytidine deaminase-like"/>
    <property type="match status" value="1"/>
</dbReference>
<dbReference type="PIRSF" id="PIRSF015626">
    <property type="entry name" value="FdhD"/>
    <property type="match status" value="1"/>
</dbReference>
<comment type="caution">
    <text evidence="3">Lacks conserved residue(s) required for the propagation of feature annotation.</text>
</comment>
<dbReference type="InterPro" id="IPR003786">
    <property type="entry name" value="FdhD"/>
</dbReference>
<gene>
    <name evidence="3" type="primary">fdhD</name>
    <name evidence="4" type="ORF">SAMN05192530_103267</name>
</gene>
<evidence type="ECO:0000313" key="5">
    <source>
        <dbReference type="Proteomes" id="UP000198793"/>
    </source>
</evidence>
<evidence type="ECO:0000256" key="1">
    <source>
        <dbReference type="ARBA" id="ARBA00022490"/>
    </source>
</evidence>
<dbReference type="Gene3D" id="3.40.140.10">
    <property type="entry name" value="Cytidine Deaminase, domain 2"/>
    <property type="match status" value="1"/>
</dbReference>
<dbReference type="GO" id="GO:0006777">
    <property type="term" value="P:Mo-molybdopterin cofactor biosynthetic process"/>
    <property type="evidence" value="ECO:0007669"/>
    <property type="project" value="UniProtKB-UniRule"/>
</dbReference>
<feature type="active site" description="Cysteine persulfide intermediate" evidence="3">
    <location>
        <position position="110"/>
    </location>
</feature>
<dbReference type="GO" id="GO:0005737">
    <property type="term" value="C:cytoplasm"/>
    <property type="evidence" value="ECO:0007669"/>
    <property type="project" value="UniProtKB-SubCell"/>
</dbReference>
<dbReference type="EMBL" id="FNIT01000003">
    <property type="protein sequence ID" value="SDO09305.1"/>
    <property type="molecule type" value="Genomic_DNA"/>
</dbReference>
<proteinExistence type="inferred from homology"/>
<evidence type="ECO:0000256" key="3">
    <source>
        <dbReference type="HAMAP-Rule" id="MF_00187"/>
    </source>
</evidence>
<evidence type="ECO:0000313" key="4">
    <source>
        <dbReference type="EMBL" id="SDO09305.1"/>
    </source>
</evidence>
<dbReference type="PANTHER" id="PTHR30592">
    <property type="entry name" value="FORMATE DEHYDROGENASE"/>
    <property type="match status" value="1"/>
</dbReference>
<dbReference type="GO" id="GO:0097163">
    <property type="term" value="F:sulfur carrier activity"/>
    <property type="evidence" value="ECO:0007669"/>
    <property type="project" value="UniProtKB-UniRule"/>
</dbReference>
<dbReference type="Gene3D" id="3.10.20.10">
    <property type="match status" value="1"/>
</dbReference>
<dbReference type="STRING" id="1166073.SAMN05192530_103267"/>
<comment type="subcellular location">
    <subcellularLocation>
        <location evidence="3">Cytoplasm</location>
    </subcellularLocation>
</comment>
<comment type="function">
    <text evidence="3">Required for formate dehydrogenase (FDH) activity. Acts as a sulfur carrier protein that transfers sulfur from IscS to the molybdenum cofactor prior to its insertion into FDH.</text>
</comment>
<dbReference type="GO" id="GO:0016783">
    <property type="term" value="F:sulfurtransferase activity"/>
    <property type="evidence" value="ECO:0007669"/>
    <property type="project" value="InterPro"/>
</dbReference>
<sequence length="275" mass="29173">MLEDPFETRRSISFRKGAFHLEHRAVPQETAIAITVNGTTHAVMMATPADLRDFAFGLILNEGIAKTPADVADLSIVRLENGIDCRIWLTPERAAGYVARRRQMTGPVGCGLCGVDSLALASPDLPPVEAMLAVHPQAIRRAFDSLQLEQQLGRRTRAVHAAGFADADGTLVVVREDVGRHNALDKVAGSLALNGRPANEGLIVVTSRVSVELIQKAARMGSPLLAAVSAPTDLAIRTATALGICLVAVVRGDEFEILTHAHRIVGTAGIDSDAA</sequence>
<dbReference type="Pfam" id="PF02634">
    <property type="entry name" value="FdhD-NarQ"/>
    <property type="match status" value="1"/>
</dbReference>
<keyword evidence="2 3" id="KW-0501">Molybdenum cofactor biosynthesis</keyword>
<dbReference type="PANTHER" id="PTHR30592:SF1">
    <property type="entry name" value="SULFUR CARRIER PROTEIN FDHD"/>
    <property type="match status" value="1"/>
</dbReference>
<keyword evidence="5" id="KW-1185">Reference proteome</keyword>
<dbReference type="RefSeq" id="WP_210285765.1">
    <property type="nucleotide sequence ID" value="NZ_FNIT01000003.1"/>
</dbReference>
<keyword evidence="1 3" id="KW-0963">Cytoplasm</keyword>
<name>A0A1H0GQX0_9HYPH</name>
<dbReference type="HAMAP" id="MF_00187">
    <property type="entry name" value="FdhD"/>
    <property type="match status" value="1"/>
</dbReference>
<protein>
    <recommendedName>
        <fullName evidence="3">Sulfur carrier protein FdhD</fullName>
    </recommendedName>
</protein>